<keyword evidence="4" id="KW-0964">Secreted</keyword>
<dbReference type="GO" id="GO:0005615">
    <property type="term" value="C:extracellular space"/>
    <property type="evidence" value="ECO:0007669"/>
    <property type="project" value="TreeGrafter"/>
</dbReference>
<dbReference type="Pfam" id="PF00110">
    <property type="entry name" value="wnt"/>
    <property type="match status" value="1"/>
</dbReference>
<dbReference type="PANTHER" id="PTHR12027:SF97">
    <property type="entry name" value="PROTEIN WNT-4"/>
    <property type="match status" value="1"/>
</dbReference>
<accession>A0AAV2HSA0</accession>
<dbReference type="Gene3D" id="3.30.2460.20">
    <property type="match status" value="1"/>
</dbReference>
<dbReference type="PRINTS" id="PR01349">
    <property type="entry name" value="WNTPROTEIN"/>
</dbReference>
<evidence type="ECO:0000256" key="3">
    <source>
        <dbReference type="ARBA" id="ARBA00022473"/>
    </source>
</evidence>
<dbReference type="AlphaFoldDB" id="A0AAV2HSA0"/>
<protein>
    <recommendedName>
        <fullName evidence="8">Protein Wnt</fullName>
    </recommendedName>
</protein>
<dbReference type="GO" id="GO:0005125">
    <property type="term" value="F:cytokine activity"/>
    <property type="evidence" value="ECO:0007669"/>
    <property type="project" value="TreeGrafter"/>
</dbReference>
<comment type="similarity">
    <text evidence="2 8">Belongs to the Wnt family.</text>
</comment>
<dbReference type="PANTHER" id="PTHR12027">
    <property type="entry name" value="WNT RELATED"/>
    <property type="match status" value="1"/>
</dbReference>
<evidence type="ECO:0000256" key="2">
    <source>
        <dbReference type="ARBA" id="ARBA00005683"/>
    </source>
</evidence>
<evidence type="ECO:0000313" key="10">
    <source>
        <dbReference type="Proteomes" id="UP001497497"/>
    </source>
</evidence>
<dbReference type="GO" id="GO:0005109">
    <property type="term" value="F:frizzled binding"/>
    <property type="evidence" value="ECO:0007669"/>
    <property type="project" value="TreeGrafter"/>
</dbReference>
<name>A0AAV2HSA0_LYMST</name>
<dbReference type="GO" id="GO:0045165">
    <property type="term" value="P:cell fate commitment"/>
    <property type="evidence" value="ECO:0007669"/>
    <property type="project" value="TreeGrafter"/>
</dbReference>
<gene>
    <name evidence="9" type="ORF">GSLYS_00010218001</name>
</gene>
<dbReference type="SMART" id="SM00097">
    <property type="entry name" value="WNT1"/>
    <property type="match status" value="1"/>
</dbReference>
<comment type="caution">
    <text evidence="9">The sequence shown here is derived from an EMBL/GenBank/DDBJ whole genome shotgun (WGS) entry which is preliminary data.</text>
</comment>
<keyword evidence="3 8" id="KW-0217">Developmental protein</keyword>
<sequence>MTEMRIWVKSALLQLCIFFLVLAPNWALFGLTARDTILLLTPNFEERMRELEKVSPENICDRLGLHKKQKRMCRKGKGVAETLVRAARLAALECQHQFQDERWNCTMGNYRKNILEKGIKETSFLYAISSAALVNEVSRACAQGILDRCTCDESEDLDNTKTWRWGGCGDNIRFGLKFSKKFIGGGGGAEKDIRAKVDEHNTEAGTKAVKDLVHKICKCQGVSGSCAVRTCWLRLSPFPVVGRAIKTKYEKSAKVIDVTNQANGKTQLMKRRRALMEQTNSYENHDIVPIRTSDLTHIEDSPNFCRESRYSPGTVGRSCIKGKNCDSICCGRGYNVQKQKYKRACKCEVVWCCSLQCKYCIIEEEVYLCK</sequence>
<keyword evidence="5" id="KW-0272">Extracellular matrix</keyword>
<dbReference type="GO" id="GO:0060070">
    <property type="term" value="P:canonical Wnt signaling pathway"/>
    <property type="evidence" value="ECO:0007669"/>
    <property type="project" value="TreeGrafter"/>
</dbReference>
<keyword evidence="10" id="KW-1185">Reference proteome</keyword>
<evidence type="ECO:0000256" key="1">
    <source>
        <dbReference type="ARBA" id="ARBA00004498"/>
    </source>
</evidence>
<dbReference type="Proteomes" id="UP001497497">
    <property type="component" value="Unassembled WGS sequence"/>
</dbReference>
<comment type="function">
    <text evidence="8">Ligand for members of the frizzled family of seven transmembrane receptors.</text>
</comment>
<dbReference type="InterPro" id="IPR043158">
    <property type="entry name" value="Wnt_C"/>
</dbReference>
<evidence type="ECO:0000256" key="7">
    <source>
        <dbReference type="ARBA" id="ARBA00023157"/>
    </source>
</evidence>
<dbReference type="CDD" id="cd19341">
    <property type="entry name" value="Wnt_Wnt9"/>
    <property type="match status" value="1"/>
</dbReference>
<proteinExistence type="inferred from homology"/>
<keyword evidence="7" id="KW-1015">Disulfide bond</keyword>
<evidence type="ECO:0000256" key="8">
    <source>
        <dbReference type="RuleBase" id="RU003500"/>
    </source>
</evidence>
<dbReference type="EMBL" id="CAXITT010000226">
    <property type="protein sequence ID" value="CAL1536305.1"/>
    <property type="molecule type" value="Genomic_DNA"/>
</dbReference>
<evidence type="ECO:0000313" key="9">
    <source>
        <dbReference type="EMBL" id="CAL1536305.1"/>
    </source>
</evidence>
<comment type="subcellular location">
    <subcellularLocation>
        <location evidence="1 8">Secreted</location>
        <location evidence="1 8">Extracellular space</location>
        <location evidence="1 8">Extracellular matrix</location>
    </subcellularLocation>
</comment>
<reference evidence="9 10" key="1">
    <citation type="submission" date="2024-04" db="EMBL/GenBank/DDBJ databases">
        <authorList>
            <consortium name="Genoscope - CEA"/>
            <person name="William W."/>
        </authorList>
    </citation>
    <scope>NUCLEOTIDE SEQUENCE [LARGE SCALE GENOMIC DNA]</scope>
</reference>
<evidence type="ECO:0000256" key="5">
    <source>
        <dbReference type="ARBA" id="ARBA00022530"/>
    </source>
</evidence>
<dbReference type="InterPro" id="IPR005817">
    <property type="entry name" value="Wnt"/>
</dbReference>
<evidence type="ECO:0000256" key="6">
    <source>
        <dbReference type="ARBA" id="ARBA00022687"/>
    </source>
</evidence>
<dbReference type="GO" id="GO:0030182">
    <property type="term" value="P:neuron differentiation"/>
    <property type="evidence" value="ECO:0007669"/>
    <property type="project" value="TreeGrafter"/>
</dbReference>
<keyword evidence="6 8" id="KW-0879">Wnt signaling pathway</keyword>
<organism evidence="9 10">
    <name type="scientific">Lymnaea stagnalis</name>
    <name type="common">Great pond snail</name>
    <name type="synonym">Helix stagnalis</name>
    <dbReference type="NCBI Taxonomy" id="6523"/>
    <lineage>
        <taxon>Eukaryota</taxon>
        <taxon>Metazoa</taxon>
        <taxon>Spiralia</taxon>
        <taxon>Lophotrochozoa</taxon>
        <taxon>Mollusca</taxon>
        <taxon>Gastropoda</taxon>
        <taxon>Heterobranchia</taxon>
        <taxon>Euthyneura</taxon>
        <taxon>Panpulmonata</taxon>
        <taxon>Hygrophila</taxon>
        <taxon>Lymnaeoidea</taxon>
        <taxon>Lymnaeidae</taxon>
        <taxon>Lymnaea</taxon>
    </lineage>
</organism>
<evidence type="ECO:0000256" key="4">
    <source>
        <dbReference type="ARBA" id="ARBA00022525"/>
    </source>
</evidence>